<keyword evidence="3" id="KW-1003">Cell membrane</keyword>
<feature type="transmembrane region" description="Helical" evidence="7">
    <location>
        <begin position="21"/>
        <end position="38"/>
    </location>
</feature>
<dbReference type="InterPro" id="IPR050171">
    <property type="entry name" value="MFS_Transporters"/>
</dbReference>
<keyword evidence="10" id="KW-1185">Reference proteome</keyword>
<dbReference type="GeneID" id="25566476"/>
<keyword evidence="2" id="KW-0813">Transport</keyword>
<evidence type="ECO:0000256" key="1">
    <source>
        <dbReference type="ARBA" id="ARBA00004651"/>
    </source>
</evidence>
<feature type="transmembrane region" description="Helical" evidence="7">
    <location>
        <begin position="437"/>
        <end position="455"/>
    </location>
</feature>
<dbReference type="PANTHER" id="PTHR23517:SF3">
    <property type="entry name" value="INTEGRAL MEMBRANE TRANSPORT PROTEIN"/>
    <property type="match status" value="1"/>
</dbReference>
<feature type="transmembrane region" description="Helical" evidence="7">
    <location>
        <begin position="146"/>
        <end position="166"/>
    </location>
</feature>
<evidence type="ECO:0000256" key="7">
    <source>
        <dbReference type="SAM" id="Phobius"/>
    </source>
</evidence>
<feature type="transmembrane region" description="Helical" evidence="7">
    <location>
        <begin position="368"/>
        <end position="386"/>
    </location>
</feature>
<keyword evidence="6 7" id="KW-0472">Membrane</keyword>
<dbReference type="GO" id="GO:0005886">
    <property type="term" value="C:plasma membrane"/>
    <property type="evidence" value="ECO:0007669"/>
    <property type="project" value="UniProtKB-SubCell"/>
</dbReference>
<accession>A0A0L0DGE5</accession>
<dbReference type="PANTHER" id="PTHR23517">
    <property type="entry name" value="RESISTANCE PROTEIN MDTM, PUTATIVE-RELATED-RELATED"/>
    <property type="match status" value="1"/>
</dbReference>
<feature type="transmembrane region" description="Helical" evidence="7">
    <location>
        <begin position="58"/>
        <end position="76"/>
    </location>
</feature>
<keyword evidence="5 7" id="KW-1133">Transmembrane helix</keyword>
<organism evidence="9 10">
    <name type="scientific">Thecamonas trahens ATCC 50062</name>
    <dbReference type="NCBI Taxonomy" id="461836"/>
    <lineage>
        <taxon>Eukaryota</taxon>
        <taxon>Apusozoa</taxon>
        <taxon>Apusomonadida</taxon>
        <taxon>Apusomonadidae</taxon>
        <taxon>Thecamonas</taxon>
    </lineage>
</organism>
<dbReference type="GO" id="GO:0022857">
    <property type="term" value="F:transmembrane transporter activity"/>
    <property type="evidence" value="ECO:0007669"/>
    <property type="project" value="InterPro"/>
</dbReference>
<dbReference type="InterPro" id="IPR005829">
    <property type="entry name" value="Sugar_transporter_CS"/>
</dbReference>
<protein>
    <submittedName>
        <fullName evidence="9">Major facilitator superfamily transporter MFS_1</fullName>
    </submittedName>
</protein>
<dbReference type="SUPFAM" id="SSF103473">
    <property type="entry name" value="MFS general substrate transporter"/>
    <property type="match status" value="1"/>
</dbReference>
<dbReference type="InterPro" id="IPR020846">
    <property type="entry name" value="MFS_dom"/>
</dbReference>
<dbReference type="PROSITE" id="PS00216">
    <property type="entry name" value="SUGAR_TRANSPORT_1"/>
    <property type="match status" value="1"/>
</dbReference>
<name>A0A0L0DGE5_THETB</name>
<evidence type="ECO:0000256" key="5">
    <source>
        <dbReference type="ARBA" id="ARBA00022989"/>
    </source>
</evidence>
<feature type="transmembrane region" description="Helical" evidence="7">
    <location>
        <begin position="302"/>
        <end position="327"/>
    </location>
</feature>
<evidence type="ECO:0000256" key="2">
    <source>
        <dbReference type="ARBA" id="ARBA00022448"/>
    </source>
</evidence>
<reference evidence="9 10" key="1">
    <citation type="submission" date="2010-05" db="EMBL/GenBank/DDBJ databases">
        <title>The Genome Sequence of Thecamonas trahens ATCC 50062.</title>
        <authorList>
            <consortium name="The Broad Institute Genome Sequencing Platform"/>
            <person name="Russ C."/>
            <person name="Cuomo C."/>
            <person name="Shea T."/>
            <person name="Young S.K."/>
            <person name="Zeng Q."/>
            <person name="Koehrsen M."/>
            <person name="Haas B."/>
            <person name="Borodovsky M."/>
            <person name="Guigo R."/>
            <person name="Alvarado L."/>
            <person name="Berlin A."/>
            <person name="Bochicchio J."/>
            <person name="Borenstein D."/>
            <person name="Chapman S."/>
            <person name="Chen Z."/>
            <person name="Freedman E."/>
            <person name="Gellesch M."/>
            <person name="Goldberg J."/>
            <person name="Griggs A."/>
            <person name="Gujja S."/>
            <person name="Heilman E."/>
            <person name="Heiman D."/>
            <person name="Hepburn T."/>
            <person name="Howarth C."/>
            <person name="Jen D."/>
            <person name="Larson L."/>
            <person name="Mehta T."/>
            <person name="Park D."/>
            <person name="Pearson M."/>
            <person name="Roberts A."/>
            <person name="Saif S."/>
            <person name="Shenoy N."/>
            <person name="Sisk P."/>
            <person name="Stolte C."/>
            <person name="Sykes S."/>
            <person name="Thomson T."/>
            <person name="Walk T."/>
            <person name="White J."/>
            <person name="Yandava C."/>
            <person name="Burger G."/>
            <person name="Gray M.W."/>
            <person name="Holland P.W.H."/>
            <person name="King N."/>
            <person name="Lang F.B.F."/>
            <person name="Roger A.J."/>
            <person name="Ruiz-Trillo I."/>
            <person name="Lander E."/>
            <person name="Nusbaum C."/>
        </authorList>
    </citation>
    <scope>NUCLEOTIDE SEQUENCE [LARGE SCALE GENOMIC DNA]</scope>
    <source>
        <strain evidence="9 10">ATCC 50062</strain>
    </source>
</reference>
<feature type="domain" description="Major facilitator superfamily (MFS) profile" evidence="8">
    <location>
        <begin position="21"/>
        <end position="459"/>
    </location>
</feature>
<evidence type="ECO:0000259" key="8">
    <source>
        <dbReference type="PROSITE" id="PS50850"/>
    </source>
</evidence>
<dbReference type="Gene3D" id="1.20.1250.20">
    <property type="entry name" value="MFS general substrate transporter like domains"/>
    <property type="match status" value="2"/>
</dbReference>
<dbReference type="Proteomes" id="UP000054408">
    <property type="component" value="Unassembled WGS sequence"/>
</dbReference>
<proteinExistence type="predicted"/>
<comment type="subcellular location">
    <subcellularLocation>
        <location evidence="1">Cell membrane</location>
        <topology evidence="1">Multi-pass membrane protein</topology>
    </subcellularLocation>
</comment>
<sequence length="459" mass="48330">MGWVGRVWRASGEFLAANGRRFLPLVLGLVAMGAVLGLERSLLPLMASSVWGQDSYKAKTMFIVSFGLAKALMNVVSGQLADRFGRKLTLVIGFVFGLPVPLVILFTNSWDLVVAVNVLFGMSQGLIGSSLIFMVIDLFGVERKGLAVGICEALIYSTVSVMSAVASEIADKHGYRPVPFIIGAVVGGLGLLSSAFVIDTMDLVRAQQANTAGNAAASDALLLESGAKVEPVTYGGVDNGDAAALDDVLAGESRLPSRSATEAIIRLATNPNFVLVALAGLMDKCKDSILWGLAPEFLEENHNVSIATTGIVLALYPAVWGGTQLFLGGATDRLGRRLFLALGFATNAIALGAFVLIPMIHISYSERIILWSLCAVLLGFGTAAVYPTMQAAAADEVEPAWRASSLGIYRCVRDFGYAVGALSAGGVADAFGLDWSIGGLASLLFLLALALAIFYRNRL</sequence>
<gene>
    <name evidence="9" type="ORF">AMSG_07589</name>
</gene>
<dbReference type="OMA" id="LNDGMAW"/>
<dbReference type="InterPro" id="IPR036259">
    <property type="entry name" value="MFS_trans_sf"/>
</dbReference>
<feature type="transmembrane region" description="Helical" evidence="7">
    <location>
        <begin position="178"/>
        <end position="198"/>
    </location>
</feature>
<dbReference type="RefSeq" id="XP_013756071.1">
    <property type="nucleotide sequence ID" value="XM_013900617.1"/>
</dbReference>
<evidence type="ECO:0000256" key="4">
    <source>
        <dbReference type="ARBA" id="ARBA00022692"/>
    </source>
</evidence>
<dbReference type="Pfam" id="PF07690">
    <property type="entry name" value="MFS_1"/>
    <property type="match status" value="2"/>
</dbReference>
<feature type="transmembrane region" description="Helical" evidence="7">
    <location>
        <begin position="88"/>
        <end position="106"/>
    </location>
</feature>
<dbReference type="AlphaFoldDB" id="A0A0L0DGE5"/>
<dbReference type="eggNOG" id="ENOG502S5YA">
    <property type="taxonomic scope" value="Eukaryota"/>
</dbReference>
<evidence type="ECO:0000256" key="6">
    <source>
        <dbReference type="ARBA" id="ARBA00023136"/>
    </source>
</evidence>
<evidence type="ECO:0000256" key="3">
    <source>
        <dbReference type="ARBA" id="ARBA00022475"/>
    </source>
</evidence>
<keyword evidence="4 7" id="KW-0812">Transmembrane</keyword>
<feature type="transmembrane region" description="Helical" evidence="7">
    <location>
        <begin position="112"/>
        <end position="139"/>
    </location>
</feature>
<dbReference type="OrthoDB" id="440553at2759"/>
<dbReference type="PROSITE" id="PS50850">
    <property type="entry name" value="MFS"/>
    <property type="match status" value="1"/>
</dbReference>
<dbReference type="EMBL" id="GL349467">
    <property type="protein sequence ID" value="KNC51404.1"/>
    <property type="molecule type" value="Genomic_DNA"/>
</dbReference>
<evidence type="ECO:0000313" key="10">
    <source>
        <dbReference type="Proteomes" id="UP000054408"/>
    </source>
</evidence>
<evidence type="ECO:0000313" key="9">
    <source>
        <dbReference type="EMBL" id="KNC51404.1"/>
    </source>
</evidence>
<dbReference type="InterPro" id="IPR011701">
    <property type="entry name" value="MFS"/>
</dbReference>
<feature type="transmembrane region" description="Helical" evidence="7">
    <location>
        <begin position="339"/>
        <end position="362"/>
    </location>
</feature>